<protein>
    <submittedName>
        <fullName evidence="2">Similar to transcription regulator LuxR family</fullName>
    </submittedName>
</protein>
<evidence type="ECO:0000313" key="2">
    <source>
        <dbReference type="EMBL" id="GFN45730.1"/>
    </source>
</evidence>
<evidence type="ECO:0000313" key="3">
    <source>
        <dbReference type="Proteomes" id="UP000504714"/>
    </source>
</evidence>
<reference evidence="2 3" key="1">
    <citation type="submission" date="2020-06" db="EMBL/GenBank/DDBJ databases">
        <title>The genome sequence of Candidatus Regiella insecticola strain Tut.</title>
        <authorList>
            <person name="Nikoh N."/>
            <person name="Tsuchida T."/>
            <person name="Koga R."/>
            <person name="Oshima K."/>
            <person name="Hattori M."/>
            <person name="Fukatsu T."/>
        </authorList>
    </citation>
    <scope>NUCLEOTIDE SEQUENCE [LARGE SCALE GENOMIC DNA]</scope>
    <source>
        <strain evidence="2 3">Tut</strain>
    </source>
</reference>
<dbReference type="AlphaFoldDB" id="A0A6L2ZMW5"/>
<proteinExistence type="predicted"/>
<dbReference type="InterPro" id="IPR035965">
    <property type="entry name" value="PAS-like_dom_sf"/>
</dbReference>
<sequence>MRDIEMIKSNQKNIVGRFDNLPAGVSSQFILMCEHSTDPWGIKNRRSQYVYVNQAFRDFLNLTNKFDITGKSDSEIKHSTAEFASHFQEHDLRVIKTEKKVSSLDTYHYGRKNIIQSYLCDKYPLYDDNKKCMGIIFHATRSRFFSITPLERDCPISLVTDPPEGLFTEQEQEILFFVLQYSSYEKAAEKLELADTEVEHAMLEIYKKAAKYEKVSINSLEELRRFCQIKGFAESIPARFMQIGSRFIDDEEEGD</sequence>
<comment type="caution">
    <text evidence="2">The sequence shown here is derived from an EMBL/GenBank/DDBJ whole genome shotgun (WGS) entry which is preliminary data.</text>
</comment>
<dbReference type="EMBL" id="BLXO01000001">
    <property type="protein sequence ID" value="GFN45730.1"/>
    <property type="molecule type" value="Genomic_DNA"/>
</dbReference>
<dbReference type="Pfam" id="PF08448">
    <property type="entry name" value="PAS_4"/>
    <property type="match status" value="1"/>
</dbReference>
<feature type="domain" description="PAS fold-4" evidence="1">
    <location>
        <begin position="34"/>
        <end position="139"/>
    </location>
</feature>
<name>A0A6L2ZMW5_9ENTR</name>
<dbReference type="SUPFAM" id="SSF55785">
    <property type="entry name" value="PYP-like sensor domain (PAS domain)"/>
    <property type="match status" value="1"/>
</dbReference>
<dbReference type="InterPro" id="IPR013656">
    <property type="entry name" value="PAS_4"/>
</dbReference>
<dbReference type="Proteomes" id="UP000504714">
    <property type="component" value="Unassembled WGS sequence"/>
</dbReference>
<dbReference type="Gene3D" id="3.30.450.20">
    <property type="entry name" value="PAS domain"/>
    <property type="match status" value="1"/>
</dbReference>
<accession>A0A6L2ZMW5</accession>
<evidence type="ECO:0000259" key="1">
    <source>
        <dbReference type="Pfam" id="PF08448"/>
    </source>
</evidence>
<gene>
    <name evidence="2" type="primary">plu2</name>
    <name evidence="2" type="ORF">RINTU1_10140</name>
</gene>
<organism evidence="2 3">
    <name type="scientific">Candidatus Regiella insecticola</name>
    <dbReference type="NCBI Taxonomy" id="138073"/>
    <lineage>
        <taxon>Bacteria</taxon>
        <taxon>Pseudomonadati</taxon>
        <taxon>Pseudomonadota</taxon>
        <taxon>Gammaproteobacteria</taxon>
        <taxon>Enterobacterales</taxon>
        <taxon>Enterobacteriaceae</taxon>
        <taxon>aphid secondary symbionts</taxon>
        <taxon>Candidatus Regiella</taxon>
    </lineage>
</organism>